<sequence length="309" mass="32565">MTRREREAIDWATTMSGNPTDSEKKAFEAWHAKPGNAEAYAKAENDWVFAEDMSPVRIKADARHFRSEADAPGGFRWAVATAAAIVLALGGAWYIQRGSGETQLAQSETAPGEQTLGDGTRVTLMDGARIETQFSTGGRRVILVGGRARFDVAHDAARPFTVVAGRSETTALGTIFEVDARKATPRVTLIRGSIEIRSSAGGGALRLAPGESAEVPETGPYRLPAMASPVPSAAPTILLAADNLPLGAVLDRANQSDSKPIRLADPALASLPVTGSFDVSAGPALARKLAAALDLGIDERVGEIILRKK</sequence>
<dbReference type="PANTHER" id="PTHR30273">
    <property type="entry name" value="PERIPLASMIC SIGNAL SENSOR AND SIGMA FACTOR ACTIVATOR FECR-RELATED"/>
    <property type="match status" value="1"/>
</dbReference>
<dbReference type="Gene3D" id="2.60.120.1440">
    <property type="match status" value="1"/>
</dbReference>
<evidence type="ECO:0000313" key="4">
    <source>
        <dbReference type="EMBL" id="SBV32592.1"/>
    </source>
</evidence>
<gene>
    <name evidence="4" type="ORF">SPPYR_1472</name>
</gene>
<feature type="domain" description="FecR protein" evidence="2">
    <location>
        <begin position="115"/>
        <end position="195"/>
    </location>
</feature>
<dbReference type="AlphaFoldDB" id="A0A1Y5PRG9"/>
<accession>A0A1Y5PRG9</accession>
<feature type="domain" description="FecR N-terminal" evidence="3">
    <location>
        <begin position="6"/>
        <end position="44"/>
    </location>
</feature>
<evidence type="ECO:0000256" key="1">
    <source>
        <dbReference type="SAM" id="Phobius"/>
    </source>
</evidence>
<dbReference type="PIRSF" id="PIRSF018266">
    <property type="entry name" value="FecR"/>
    <property type="match status" value="1"/>
</dbReference>
<dbReference type="KEGG" id="sphu:SPPYR_1472"/>
<evidence type="ECO:0000259" key="3">
    <source>
        <dbReference type="Pfam" id="PF16220"/>
    </source>
</evidence>
<dbReference type="InterPro" id="IPR006860">
    <property type="entry name" value="FecR"/>
</dbReference>
<dbReference type="EMBL" id="LT598653">
    <property type="protein sequence ID" value="SBV32592.1"/>
    <property type="molecule type" value="Genomic_DNA"/>
</dbReference>
<reference evidence="4" key="1">
    <citation type="submission" date="2016-03" db="EMBL/GenBank/DDBJ databases">
        <authorList>
            <person name="Ploux O."/>
        </authorList>
    </citation>
    <scope>NUCLEOTIDE SEQUENCE</scope>
    <source>
        <strain evidence="4">UC10</strain>
    </source>
</reference>
<keyword evidence="1" id="KW-1133">Transmembrane helix</keyword>
<evidence type="ECO:0000259" key="2">
    <source>
        <dbReference type="Pfam" id="PF04773"/>
    </source>
</evidence>
<dbReference type="RefSeq" id="WP_184100713.1">
    <property type="nucleotide sequence ID" value="NZ_LT598653.1"/>
</dbReference>
<organism evidence="4">
    <name type="scientific">uncultured Sphingopyxis sp</name>
    <dbReference type="NCBI Taxonomy" id="310581"/>
    <lineage>
        <taxon>Bacteria</taxon>
        <taxon>Pseudomonadati</taxon>
        <taxon>Pseudomonadota</taxon>
        <taxon>Alphaproteobacteria</taxon>
        <taxon>Sphingomonadales</taxon>
        <taxon>Sphingomonadaceae</taxon>
        <taxon>Sphingopyxis</taxon>
        <taxon>environmental samples</taxon>
    </lineage>
</organism>
<protein>
    <submittedName>
        <fullName evidence="4">Putative FecR/PupR family sigma factor regulatory protein</fullName>
    </submittedName>
</protein>
<proteinExistence type="predicted"/>
<dbReference type="GO" id="GO:0016989">
    <property type="term" value="F:sigma factor antagonist activity"/>
    <property type="evidence" value="ECO:0007669"/>
    <property type="project" value="TreeGrafter"/>
</dbReference>
<dbReference type="InterPro" id="IPR012373">
    <property type="entry name" value="Ferrdict_sens_TM"/>
</dbReference>
<keyword evidence="1" id="KW-0472">Membrane</keyword>
<name>A0A1Y5PRG9_9SPHN</name>
<keyword evidence="1" id="KW-0812">Transmembrane</keyword>
<dbReference type="InterPro" id="IPR032623">
    <property type="entry name" value="FecR_N"/>
</dbReference>
<feature type="transmembrane region" description="Helical" evidence="1">
    <location>
        <begin position="75"/>
        <end position="95"/>
    </location>
</feature>
<dbReference type="Pfam" id="PF16220">
    <property type="entry name" value="DUF4880"/>
    <property type="match status" value="1"/>
</dbReference>
<dbReference type="Pfam" id="PF04773">
    <property type="entry name" value="FecR"/>
    <property type="match status" value="1"/>
</dbReference>
<dbReference type="PANTHER" id="PTHR30273:SF2">
    <property type="entry name" value="PROTEIN FECR"/>
    <property type="match status" value="1"/>
</dbReference>